<organism evidence="10 11">
    <name type="scientific">Protopolystoma xenopodis</name>
    <dbReference type="NCBI Taxonomy" id="117903"/>
    <lineage>
        <taxon>Eukaryota</taxon>
        <taxon>Metazoa</taxon>
        <taxon>Spiralia</taxon>
        <taxon>Lophotrochozoa</taxon>
        <taxon>Platyhelminthes</taxon>
        <taxon>Monogenea</taxon>
        <taxon>Polyopisthocotylea</taxon>
        <taxon>Polystomatidea</taxon>
        <taxon>Polystomatidae</taxon>
        <taxon>Protopolystoma</taxon>
    </lineage>
</organism>
<dbReference type="AlphaFoldDB" id="A0A3S5FDV8"/>
<evidence type="ECO:0000256" key="6">
    <source>
        <dbReference type="ARBA" id="ARBA00022989"/>
    </source>
</evidence>
<dbReference type="PANTHER" id="PTHR13117:SF5">
    <property type="entry name" value="PROTEIN RFT1 HOMOLOG"/>
    <property type="match status" value="1"/>
</dbReference>
<evidence type="ECO:0000256" key="2">
    <source>
        <dbReference type="ARBA" id="ARBA00004922"/>
    </source>
</evidence>
<evidence type="ECO:0000256" key="1">
    <source>
        <dbReference type="ARBA" id="ARBA00004477"/>
    </source>
</evidence>
<dbReference type="PANTHER" id="PTHR13117">
    <property type="entry name" value="ENDOPLASMIC RETICULUM MULTISPAN TRANSMEMBRANE PROTEIN-RELATED"/>
    <property type="match status" value="1"/>
</dbReference>
<dbReference type="OrthoDB" id="9979195at2759"/>
<evidence type="ECO:0000313" key="10">
    <source>
        <dbReference type="EMBL" id="VEL21396.1"/>
    </source>
</evidence>
<accession>A0A3S5FDV8</accession>
<dbReference type="EMBL" id="CAAALY010051064">
    <property type="protein sequence ID" value="VEL21396.1"/>
    <property type="molecule type" value="Genomic_DNA"/>
</dbReference>
<keyword evidence="7 9" id="KW-0472">Membrane</keyword>
<evidence type="ECO:0000256" key="9">
    <source>
        <dbReference type="RuleBase" id="RU365067"/>
    </source>
</evidence>
<evidence type="ECO:0000256" key="5">
    <source>
        <dbReference type="ARBA" id="ARBA00022824"/>
    </source>
</evidence>
<dbReference type="GO" id="GO:0006488">
    <property type="term" value="P:dolichol-linked oligosaccharide biosynthetic process"/>
    <property type="evidence" value="ECO:0007669"/>
    <property type="project" value="InterPro"/>
</dbReference>
<keyword evidence="5" id="KW-0256">Endoplasmic reticulum</keyword>
<evidence type="ECO:0000256" key="8">
    <source>
        <dbReference type="ARBA" id="ARBA00045912"/>
    </source>
</evidence>
<keyword evidence="6 9" id="KW-1133">Transmembrane helix</keyword>
<protein>
    <recommendedName>
        <fullName evidence="9">Protein RFT1 homolog</fullName>
    </recommendedName>
</protein>
<feature type="transmembrane region" description="Helical" evidence="9">
    <location>
        <begin position="20"/>
        <end position="40"/>
    </location>
</feature>
<evidence type="ECO:0000256" key="4">
    <source>
        <dbReference type="ARBA" id="ARBA00022692"/>
    </source>
</evidence>
<sequence length="135" mass="15041">MAPSSYHLTGAGMAVARYTFVLQIGLRIMTFGLNALAFRYVSATDIGLVNLRLGLFYSTLMFAAREAFRRACLSRGGQIVYSNPGSHQPVPTERLLQEQTNVVTGATGFSEKCLKDGDDKKRHQFRSLINVTWFM</sequence>
<dbReference type="GO" id="GO:0034203">
    <property type="term" value="P:glycolipid translocation"/>
    <property type="evidence" value="ECO:0007669"/>
    <property type="project" value="TreeGrafter"/>
</dbReference>
<comment type="caution">
    <text evidence="10">The sequence shown here is derived from an EMBL/GenBank/DDBJ whole genome shotgun (WGS) entry which is preliminary data.</text>
</comment>
<evidence type="ECO:0000256" key="3">
    <source>
        <dbReference type="ARBA" id="ARBA00010288"/>
    </source>
</evidence>
<dbReference type="Proteomes" id="UP000784294">
    <property type="component" value="Unassembled WGS sequence"/>
</dbReference>
<evidence type="ECO:0000256" key="7">
    <source>
        <dbReference type="ARBA" id="ARBA00023136"/>
    </source>
</evidence>
<comment type="function">
    <text evidence="8 9">Intramembrane glycolipid transporter that operates in the biosynthetic pathway of dolichol-linked oligosaccharides, the glycan precursors employed in protein asparagine (N)-glycosylation. The sequential addition of sugars to dolichol pyrophosphate produces dolichol-linked oligosaccharides containing fourteen sugars, including two GlcNAcs, nine mannoses and three glucoses. Once assembled, the oligosaccharide is transferred from the lipid to nascent proteins by oligosaccharyltransferases. The assembly of dolichol-linked oligosaccharides begins on the cytosolic side of the endoplasmic reticulum membrane and finishes in its lumen. RFT1 could mediate the translocation of the cytosolically oriented intermediate DolPP-GlcNAc2Man5, produced by ALG11, into the ER lumen where dolichol-linked oligosaccharides assembly continues. However, the intramembrane lipid transporter activity could not be confirmed in vitro.</text>
</comment>
<keyword evidence="11" id="KW-1185">Reference proteome</keyword>
<name>A0A3S5FDV8_9PLAT</name>
<comment type="caution">
    <text evidence="9">Lacks conserved residue(s) required for the propagation of feature annotation.</text>
</comment>
<reference evidence="10" key="1">
    <citation type="submission" date="2018-11" db="EMBL/GenBank/DDBJ databases">
        <authorList>
            <consortium name="Pathogen Informatics"/>
        </authorList>
    </citation>
    <scope>NUCLEOTIDE SEQUENCE</scope>
</reference>
<comment type="pathway">
    <text evidence="2">Protein modification; protein glycosylation.</text>
</comment>
<comment type="similarity">
    <text evidence="3 9">Belongs to the RFT1 family.</text>
</comment>
<dbReference type="Pfam" id="PF04506">
    <property type="entry name" value="Rft-1"/>
    <property type="match status" value="1"/>
</dbReference>
<dbReference type="InterPro" id="IPR007594">
    <property type="entry name" value="RFT1"/>
</dbReference>
<dbReference type="GO" id="GO:0005789">
    <property type="term" value="C:endoplasmic reticulum membrane"/>
    <property type="evidence" value="ECO:0007669"/>
    <property type="project" value="UniProtKB-SubCell"/>
</dbReference>
<gene>
    <name evidence="10" type="ORF">PXEA_LOCUS14836</name>
</gene>
<evidence type="ECO:0000313" key="11">
    <source>
        <dbReference type="Proteomes" id="UP000784294"/>
    </source>
</evidence>
<comment type="subcellular location">
    <subcellularLocation>
        <location evidence="1 9">Endoplasmic reticulum membrane</location>
        <topology evidence="1 9">Multi-pass membrane protein</topology>
    </subcellularLocation>
</comment>
<proteinExistence type="inferred from homology"/>
<keyword evidence="4 9" id="KW-0812">Transmembrane</keyword>